<protein>
    <submittedName>
        <fullName evidence="1">Uncharacterized protein</fullName>
    </submittedName>
</protein>
<reference evidence="1 2" key="1">
    <citation type="submission" date="2016-10" db="EMBL/GenBank/DDBJ databases">
        <authorList>
            <person name="Varghese N."/>
            <person name="Submissions S."/>
        </authorList>
    </citation>
    <scope>NUCLEOTIDE SEQUENCE [LARGE SCALE GENOMIC DNA]</scope>
    <source>
        <strain evidence="1 2">LMG 21974</strain>
    </source>
</reference>
<sequence>MAEISSKLPKLVGIRKGIHVGTHYQRDTPLGFALIM</sequence>
<dbReference type="AlphaFoldDB" id="A0A9X8QJS5"/>
<name>A0A9X8QJS5_9PSED</name>
<accession>A0A9X8QJS5</accession>
<evidence type="ECO:0000313" key="1">
    <source>
        <dbReference type="EMBL" id="SEQ63724.1"/>
    </source>
</evidence>
<dbReference type="EMBL" id="FOEV01000007">
    <property type="protein sequence ID" value="SEQ63724.1"/>
    <property type="molecule type" value="Genomic_DNA"/>
</dbReference>
<gene>
    <name evidence="1" type="ORF">SAMN05216409_107116</name>
</gene>
<evidence type="ECO:0000313" key="2">
    <source>
        <dbReference type="Proteomes" id="UP000183210"/>
    </source>
</evidence>
<organism evidence="1 2">
    <name type="scientific">Pseudomonas lutea</name>
    <dbReference type="NCBI Taxonomy" id="243924"/>
    <lineage>
        <taxon>Bacteria</taxon>
        <taxon>Pseudomonadati</taxon>
        <taxon>Pseudomonadota</taxon>
        <taxon>Gammaproteobacteria</taxon>
        <taxon>Pseudomonadales</taxon>
        <taxon>Pseudomonadaceae</taxon>
        <taxon>Pseudomonas</taxon>
    </lineage>
</organism>
<dbReference type="Proteomes" id="UP000183210">
    <property type="component" value="Unassembled WGS sequence"/>
</dbReference>
<proteinExistence type="predicted"/>
<comment type="caution">
    <text evidence="1">The sequence shown here is derived from an EMBL/GenBank/DDBJ whole genome shotgun (WGS) entry which is preliminary data.</text>
</comment>